<keyword evidence="3" id="KW-1185">Reference proteome</keyword>
<reference evidence="3" key="1">
    <citation type="submission" date="2018-06" db="EMBL/GenBank/DDBJ databases">
        <authorList>
            <person name="Zhirakovskaya E."/>
        </authorList>
    </citation>
    <scope>NUCLEOTIDE SEQUENCE [LARGE SCALE GENOMIC DNA]</scope>
</reference>
<sequence>MTLPPLPPMPQMKEPVRNTLSDAMYEIAELLQYPTDSKGRRYDVRYLIPVLSFHLARAGCIIDPDRAVIKPRKVPPPAEFEGTGWGDAWDAIEWVGINEPESIDDELAGATVDDLPHLSPAARAELIRRLGGTPADGAAPEPDLDERTPWRVETAIHFED</sequence>
<dbReference type="Proteomes" id="UP000259472">
    <property type="component" value="Segment"/>
</dbReference>
<dbReference type="InterPro" id="IPR021226">
    <property type="entry name" value="Phage_gene29"/>
</dbReference>
<accession>A0A345KV08</accession>
<dbReference type="EMBL" id="MH509442">
    <property type="protein sequence ID" value="AXH46860.1"/>
    <property type="molecule type" value="Genomic_DNA"/>
</dbReference>
<gene>
    <name evidence="2" type="primary">22</name>
    <name evidence="2" type="ORF">SEA_AMINAY_22</name>
</gene>
<feature type="region of interest" description="Disordered" evidence="1">
    <location>
        <begin position="129"/>
        <end position="148"/>
    </location>
</feature>
<name>A0A345KV08_9CAUD</name>
<organism evidence="2 3">
    <name type="scientific">Mycobacterium phage Aminay</name>
    <dbReference type="NCBI Taxonomy" id="2250291"/>
    <lineage>
        <taxon>Viruses</taxon>
        <taxon>Duplodnaviria</taxon>
        <taxon>Heunggongvirae</taxon>
        <taxon>Uroviricota</taxon>
        <taxon>Caudoviricetes</taxon>
        <taxon>Weiservirinae</taxon>
        <taxon>Aminayvirus</taxon>
        <taxon>Aminayvirus aminay</taxon>
    </lineage>
</organism>
<dbReference type="GeneID" id="60321584"/>
<dbReference type="RefSeq" id="YP_009950172.1">
    <property type="nucleotide sequence ID" value="NC_051588.1"/>
</dbReference>
<evidence type="ECO:0000256" key="1">
    <source>
        <dbReference type="SAM" id="MobiDB-lite"/>
    </source>
</evidence>
<evidence type="ECO:0000313" key="3">
    <source>
        <dbReference type="Proteomes" id="UP000259472"/>
    </source>
</evidence>
<proteinExistence type="predicted"/>
<evidence type="ECO:0000313" key="2">
    <source>
        <dbReference type="EMBL" id="AXH46860.1"/>
    </source>
</evidence>
<dbReference type="KEGG" id="vg:60321584"/>
<protein>
    <submittedName>
        <fullName evidence="2">Minor tail protein</fullName>
    </submittedName>
</protein>
<dbReference type="Pfam" id="PF10910">
    <property type="entry name" value="Phage_gene29"/>
    <property type="match status" value="1"/>
</dbReference>